<reference evidence="1 2" key="1">
    <citation type="journal article" date="2013" name="BMC Genomics">
        <title>Genomics-driven discovery of the pneumocandin biosynthetic gene cluster in the fungus Glarea lozoyensis.</title>
        <authorList>
            <person name="Chen L."/>
            <person name="Yue Q."/>
            <person name="Zhang X."/>
            <person name="Xiang M."/>
            <person name="Wang C."/>
            <person name="Li S."/>
            <person name="Che Y."/>
            <person name="Ortiz-Lopez F.J."/>
            <person name="Bills G.F."/>
            <person name="Liu X."/>
            <person name="An Z."/>
        </authorList>
    </citation>
    <scope>NUCLEOTIDE SEQUENCE [LARGE SCALE GENOMIC DNA]</scope>
    <source>
        <strain evidence="2">ATCC 20868 / MF5171</strain>
    </source>
</reference>
<dbReference type="EMBL" id="KE145363">
    <property type="protein sequence ID" value="EPE31139.1"/>
    <property type="molecule type" value="Genomic_DNA"/>
</dbReference>
<dbReference type="OrthoDB" id="5427059at2759"/>
<dbReference type="HOGENOM" id="CLU_048457_0_0_1"/>
<evidence type="ECO:0000313" key="2">
    <source>
        <dbReference type="Proteomes" id="UP000016922"/>
    </source>
</evidence>
<accession>S3D1U2</accession>
<evidence type="ECO:0000313" key="1">
    <source>
        <dbReference type="EMBL" id="EPE31139.1"/>
    </source>
</evidence>
<dbReference type="KEGG" id="glz:GLAREA_04106"/>
<dbReference type="AlphaFoldDB" id="S3D1U2"/>
<protein>
    <recommendedName>
        <fullName evidence="3">F-box domain-containing protein</fullName>
    </recommendedName>
</protein>
<organism evidence="1 2">
    <name type="scientific">Glarea lozoyensis (strain ATCC 20868 / MF5171)</name>
    <dbReference type="NCBI Taxonomy" id="1116229"/>
    <lineage>
        <taxon>Eukaryota</taxon>
        <taxon>Fungi</taxon>
        <taxon>Dikarya</taxon>
        <taxon>Ascomycota</taxon>
        <taxon>Pezizomycotina</taxon>
        <taxon>Leotiomycetes</taxon>
        <taxon>Helotiales</taxon>
        <taxon>Helotiaceae</taxon>
        <taxon>Glarea</taxon>
    </lineage>
</organism>
<evidence type="ECO:0008006" key="3">
    <source>
        <dbReference type="Google" id="ProtNLM"/>
    </source>
</evidence>
<gene>
    <name evidence="1" type="ORF">GLAREA_04106</name>
</gene>
<proteinExistence type="predicted"/>
<dbReference type="RefSeq" id="XP_008082550.1">
    <property type="nucleotide sequence ID" value="XM_008084359.1"/>
</dbReference>
<dbReference type="GeneID" id="19463161"/>
<name>S3D1U2_GLAL2</name>
<keyword evidence="2" id="KW-1185">Reference proteome</keyword>
<dbReference type="Proteomes" id="UP000016922">
    <property type="component" value="Unassembled WGS sequence"/>
</dbReference>
<sequence length="463" mass="53641">MPAIADSSTMNLPVEVLVLVLKEISDVGSLWSFIRTSSHIYRIFQEQQASILPLVISREVGPQLMGEALAALRSSRLVSYDEPQGNNSWIPRRGPSKSEAFAWIMEYENVINREDVPPPSTEDTLSLWDLHKDVKFLADLYVGEALDIFDQAYIGQKPRDAKIRYTLNDLSHIEQQRLFRPIYRVVIFRNLFGPYADPASDEEQSEYFLCRFPSWQVEEISCVNDFIRDEILRKWHELEDYVFQRVSAGMGLQDAAEFVDGWEREFFSQDRKQVYFQGQQAVSIKCLRRLFEAKDNVLEALVRQFEPPDDLGCSLLEDALLVDPAHFPVELEGDDFRGDAYMDYRAGDAPWFTKEDFSSFNIFWQWSNQCDPRIGIYYDSTSAYPDKSPDLEGFRRVGYVFWDQVRSENMHNSWPCSRGSGVKIMEDFPRPQLEDQDVGMIEKLKYLKASGDEQEFSNSEIVS</sequence>